<dbReference type="InterPro" id="IPR002110">
    <property type="entry name" value="Ankyrin_rpt"/>
</dbReference>
<dbReference type="SUPFAM" id="SSF48403">
    <property type="entry name" value="Ankyrin repeat"/>
    <property type="match status" value="2"/>
</dbReference>
<dbReference type="Pfam" id="PF13637">
    <property type="entry name" value="Ank_4"/>
    <property type="match status" value="1"/>
</dbReference>
<feature type="transmembrane region" description="Helical" evidence="4">
    <location>
        <begin position="1041"/>
        <end position="1062"/>
    </location>
</feature>
<dbReference type="PROSITE" id="PS50088">
    <property type="entry name" value="ANK_REPEAT"/>
    <property type="match status" value="5"/>
</dbReference>
<feature type="transmembrane region" description="Helical" evidence="4">
    <location>
        <begin position="742"/>
        <end position="763"/>
    </location>
</feature>
<sequence length="1231" mass="140431">MDTRKLVRQATFGDPGLKEMHKTPSQDSQISRQSIKESKLCTISIASFPFKKDQILLGKPAIDEHYMVVSSLSDVAETRQVPSSIVHELTYSYVEDELKHDENHFDFLISKLAEPDLREIIDLAIEQLPSIFDPKSSPQVRESIFLLIVKLGKTEILEYFYDKWSEEIDFLRITDSDGNTLLHTAVLNCNSVTFKTVLDKATEITSHAFTSERGNVKKSHSHSTEKLDLTDYINTANNAGYTAIHLAVDFTFSLGIEVLIQKGGDVTISNNENNTLLHSAAINNKAKSLRIVSDTLRGISKEGIFTWKQELQRKNGIGYIPVMLATEKSSIKILLEYSNLEEHVHDEHGNLLHWATANNRTHLITLLLEQEHIELEQENERGLTPLCIASRWGYMLITESLLKAGTKPNFVCSTGLTAMNYACQYGHSEVVEYLLQLGAELNSDEMENSALHSAIYGGQVEISKYLLDVHHIDPNLYKSKGTPLYEAIKGGRTPCVKLLLKHGANPQLSLDVHGFRPLHAAIKNNQRQAVKLLLQFGAGADETMFGGVTPAILAAENDQANLLSLLMDEGISITKTDDLGNTILHHIAMNEAYHCAEYLAQRAGEYKEWESSIYETKNSQNLTPIDIALSKKEEHILSLFMSLTPGEFFTEHPETIHELYDQKYYTIIKGIIGKMIKSTSPNYVLSTKFLESNALGQYPTDPGFKRFEATLLHKLRDCPDPEIKYHPMLNAVVTEKLRMYNWWYFVSFIFYVIFMVCLSYSLYHSSIHCDYLLLYPRGLTNAYEIGRLGCELYVLLYGLFFALSEIFEFFIEWQQTYKEKGLKHKLKLENYIQKWTFRERRLPSDASEISYLQYLLNAVKIFEIIDRFSLYFFSSVISFYDAFNLFDSSSVIFFILLVVFRALQMPIQWFCASLAFISFSLSLFKYTRIFPSLGSYVQSIIRIYKIDIPRYASIVVILLIAFYGGIHLASRQGQITLESFGPVSDDSLCNASEQAFYWIPSQYNGETQVYQPRLSLIAGIIFLLDGGPSEYQEGLKDTSTLFIIIYFLMAFTIIIVMSNVLIAQLTQTYSNIIKLDKFHYKIDLVVTFELKSNLSLFFGKYTRSLTSFNQMIVPVHIWNAMREESPEKESDIKISEILNRVNKGADRLRDDSLKMFRIEDNLETITIHLQELTEDVVAHRGSSSQKGEKISQPKQPILARAPTIQSFGYEKRIEAIEKKLDQIILRLPSLT</sequence>
<dbReference type="SUPFAM" id="SSF140860">
    <property type="entry name" value="Pseudo ankyrin repeat-like"/>
    <property type="match status" value="1"/>
</dbReference>
<evidence type="ECO:0000256" key="4">
    <source>
        <dbReference type="SAM" id="Phobius"/>
    </source>
</evidence>
<evidence type="ECO:0000256" key="2">
    <source>
        <dbReference type="ARBA" id="ARBA00023043"/>
    </source>
</evidence>
<dbReference type="SMART" id="SM00248">
    <property type="entry name" value="ANK"/>
    <property type="match status" value="12"/>
</dbReference>
<keyword evidence="4" id="KW-1133">Transmembrane helix</keyword>
<dbReference type="PROSITE" id="PS50297">
    <property type="entry name" value="ANK_REP_REGION"/>
    <property type="match status" value="3"/>
</dbReference>
<proteinExistence type="predicted"/>
<dbReference type="InterPro" id="IPR036770">
    <property type="entry name" value="Ankyrin_rpt-contain_sf"/>
</dbReference>
<keyword evidence="4" id="KW-0472">Membrane</keyword>
<keyword evidence="4" id="KW-0812">Transmembrane</keyword>
<feature type="transmembrane region" description="Helical" evidence="4">
    <location>
        <begin position="870"/>
        <end position="900"/>
    </location>
</feature>
<feature type="repeat" description="ANK" evidence="3">
    <location>
        <begin position="239"/>
        <end position="271"/>
    </location>
</feature>
<comment type="caution">
    <text evidence="5">The sequence shown here is derived from an EMBL/GenBank/DDBJ whole genome shotgun (WGS) entry which is preliminary data.</text>
</comment>
<accession>A0AAV7JGN5</accession>
<protein>
    <submittedName>
        <fullName evidence="5">Ankyrin-1-like</fullName>
    </submittedName>
</protein>
<feature type="repeat" description="ANK" evidence="3">
    <location>
        <begin position="479"/>
        <end position="511"/>
    </location>
</feature>
<dbReference type="InterPro" id="IPR051165">
    <property type="entry name" value="Multifunctional_ANK_Repeat"/>
</dbReference>
<dbReference type="Gene3D" id="1.25.40.20">
    <property type="entry name" value="Ankyrin repeat-containing domain"/>
    <property type="match status" value="4"/>
</dbReference>
<evidence type="ECO:0000256" key="1">
    <source>
        <dbReference type="ARBA" id="ARBA00022737"/>
    </source>
</evidence>
<keyword evidence="2 3" id="KW-0040">ANK repeat</keyword>
<dbReference type="Proteomes" id="UP001165289">
    <property type="component" value="Unassembled WGS sequence"/>
</dbReference>
<feature type="repeat" description="ANK" evidence="3">
    <location>
        <begin position="414"/>
        <end position="446"/>
    </location>
</feature>
<dbReference type="AlphaFoldDB" id="A0AAV7JGN5"/>
<dbReference type="PANTHER" id="PTHR24123">
    <property type="entry name" value="ANKYRIN REPEAT-CONTAINING"/>
    <property type="match status" value="1"/>
</dbReference>
<name>A0AAV7JGN5_9METZ</name>
<dbReference type="EMBL" id="JAKMXF010000340">
    <property type="protein sequence ID" value="KAI6647614.1"/>
    <property type="molecule type" value="Genomic_DNA"/>
</dbReference>
<keyword evidence="1" id="KW-0677">Repeat</keyword>
<dbReference type="Pfam" id="PF12796">
    <property type="entry name" value="Ank_2"/>
    <property type="match status" value="2"/>
</dbReference>
<organism evidence="5 6">
    <name type="scientific">Oopsacas minuta</name>
    <dbReference type="NCBI Taxonomy" id="111878"/>
    <lineage>
        <taxon>Eukaryota</taxon>
        <taxon>Metazoa</taxon>
        <taxon>Porifera</taxon>
        <taxon>Hexactinellida</taxon>
        <taxon>Hexasterophora</taxon>
        <taxon>Lyssacinosida</taxon>
        <taxon>Leucopsacidae</taxon>
        <taxon>Oopsacas</taxon>
    </lineage>
</organism>
<feature type="repeat" description="ANK" evidence="3">
    <location>
        <begin position="513"/>
        <end position="541"/>
    </location>
</feature>
<evidence type="ECO:0000256" key="3">
    <source>
        <dbReference type="PROSITE-ProRule" id="PRU00023"/>
    </source>
</evidence>
<reference evidence="5 6" key="1">
    <citation type="journal article" date="2023" name="BMC Biol.">
        <title>The compact genome of the sponge Oopsacas minuta (Hexactinellida) is lacking key metazoan core genes.</title>
        <authorList>
            <person name="Santini S."/>
            <person name="Schenkelaars Q."/>
            <person name="Jourda C."/>
            <person name="Duchesne M."/>
            <person name="Belahbib H."/>
            <person name="Rocher C."/>
            <person name="Selva M."/>
            <person name="Riesgo A."/>
            <person name="Vervoort M."/>
            <person name="Leys S.P."/>
            <person name="Kodjabachian L."/>
            <person name="Le Bivic A."/>
            <person name="Borchiellini C."/>
            <person name="Claverie J.M."/>
            <person name="Renard E."/>
        </authorList>
    </citation>
    <scope>NUCLEOTIDE SEQUENCE [LARGE SCALE GENOMIC DNA]</scope>
    <source>
        <strain evidence="5">SPO-2</strain>
    </source>
</reference>
<feature type="transmembrane region" description="Helical" evidence="4">
    <location>
        <begin position="948"/>
        <end position="969"/>
    </location>
</feature>
<keyword evidence="6" id="KW-1185">Reference proteome</keyword>
<evidence type="ECO:0000313" key="5">
    <source>
        <dbReference type="EMBL" id="KAI6647614.1"/>
    </source>
</evidence>
<dbReference type="PANTHER" id="PTHR24123:SF33">
    <property type="entry name" value="PROTEIN HOS4"/>
    <property type="match status" value="1"/>
</dbReference>
<gene>
    <name evidence="5" type="ORF">LOD99_8688</name>
</gene>
<feature type="transmembrane region" description="Helical" evidence="4">
    <location>
        <begin position="792"/>
        <end position="811"/>
    </location>
</feature>
<feature type="repeat" description="ANK" evidence="3">
    <location>
        <begin position="546"/>
        <end position="578"/>
    </location>
</feature>
<evidence type="ECO:0000313" key="6">
    <source>
        <dbReference type="Proteomes" id="UP001165289"/>
    </source>
</evidence>